<dbReference type="GeneID" id="107804227"/>
<dbReference type="STRING" id="4097.A0A1S4B3Z1"/>
<sequence length="382" mass="43209">MMLLRLIKKYYCSVFKKKKKKKKMANSEKVVGVKKVRQKDPDGWDVTMPLPGDIIEGIGELAADDDSFVQAKAWSELALFLGKIVGHFIWLKVRRGESRLKLRGYVLVERRSNLQKRFVVRAASDDRHLAVIAELTLGRCTELQEMSRRMVNSGSRGYNQMGLQYDWKMKVGTYLPDSRSTVVSSILFMPLTREYRVEATIVRTMAWFSAAVSSGIPLVFVNIQTEQISNLERRNNIGNQSAQGVRLWYLPGIEEIPLELTPVPGETRFGIDIKRTDEGFVSIYSVTKGTAAERASLVRLFEQANKSEQLLVISRLEGKSLLPSTVSPEGLIYCCDHSDIKETLNLAMERSDSIRLHIMSWPNQTTQNTTRSFGAAVLMPPN</sequence>
<dbReference type="OrthoDB" id="741600at2759"/>
<accession>A0A1S4B3Z1</accession>
<reference evidence="2" key="2">
    <citation type="submission" date="2025-08" db="UniProtKB">
        <authorList>
            <consortium name="RefSeq"/>
        </authorList>
    </citation>
    <scope>IDENTIFICATION</scope>
    <source>
        <tissue evidence="2">Leaf</tissue>
    </source>
</reference>
<dbReference type="PaxDb" id="4097-A0A1S4B3Z1"/>
<protein>
    <submittedName>
        <fullName evidence="2">Uncharacterized protein LOC107804227</fullName>
    </submittedName>
</protein>
<dbReference type="PANTHER" id="PTHR33984">
    <property type="entry name" value="OS02G0717600 PROTEIN"/>
    <property type="match status" value="1"/>
</dbReference>
<name>A0A1S4B3Z1_TOBAC</name>
<dbReference type="KEGG" id="nta:107804227"/>
<proteinExistence type="predicted"/>
<organism evidence="1 2">
    <name type="scientific">Nicotiana tabacum</name>
    <name type="common">Common tobacco</name>
    <dbReference type="NCBI Taxonomy" id="4097"/>
    <lineage>
        <taxon>Eukaryota</taxon>
        <taxon>Viridiplantae</taxon>
        <taxon>Streptophyta</taxon>
        <taxon>Embryophyta</taxon>
        <taxon>Tracheophyta</taxon>
        <taxon>Spermatophyta</taxon>
        <taxon>Magnoliopsida</taxon>
        <taxon>eudicotyledons</taxon>
        <taxon>Gunneridae</taxon>
        <taxon>Pentapetalae</taxon>
        <taxon>asterids</taxon>
        <taxon>lamiids</taxon>
        <taxon>Solanales</taxon>
        <taxon>Solanaceae</taxon>
        <taxon>Nicotianoideae</taxon>
        <taxon>Nicotianeae</taxon>
        <taxon>Nicotiana</taxon>
    </lineage>
</organism>
<reference evidence="1" key="1">
    <citation type="journal article" date="2014" name="Nat. Commun.">
        <title>The tobacco genome sequence and its comparison with those of tomato and potato.</title>
        <authorList>
            <person name="Sierro N."/>
            <person name="Battey J.N."/>
            <person name="Ouadi S."/>
            <person name="Bakaher N."/>
            <person name="Bovet L."/>
            <person name="Willig A."/>
            <person name="Goepfert S."/>
            <person name="Peitsch M.C."/>
            <person name="Ivanov N.V."/>
        </authorList>
    </citation>
    <scope>NUCLEOTIDE SEQUENCE [LARGE SCALE GENOMIC DNA]</scope>
</reference>
<dbReference type="AlphaFoldDB" id="A0A1S4B3Z1"/>
<keyword evidence="1" id="KW-1185">Reference proteome</keyword>
<gene>
    <name evidence="2" type="primary">LOC107804227</name>
</gene>
<evidence type="ECO:0000313" key="2">
    <source>
        <dbReference type="RefSeq" id="XP_016483561.1"/>
    </source>
</evidence>
<dbReference type="OMA" id="TARCMAW"/>
<evidence type="ECO:0000313" key="1">
    <source>
        <dbReference type="Proteomes" id="UP000790787"/>
    </source>
</evidence>
<dbReference type="Proteomes" id="UP000790787">
    <property type="component" value="Chromosome 23"/>
</dbReference>
<dbReference type="RefSeq" id="XP_016483561.1">
    <property type="nucleotide sequence ID" value="XM_016628075.1"/>
</dbReference>
<dbReference type="RefSeq" id="XP_016483561.1">
    <property type="nucleotide sequence ID" value="XM_016628075.2"/>
</dbReference>
<dbReference type="PANTHER" id="PTHR33984:SF10">
    <property type="entry name" value="S1 MOTIF DOMAIN-CONTAINING PROTEIN"/>
    <property type="match status" value="1"/>
</dbReference>